<gene>
    <name evidence="8" type="ORF">AA14337_3292</name>
</gene>
<accession>A0ABQ0Q0R4</accession>
<keyword evidence="9" id="KW-1185">Reference proteome</keyword>
<keyword evidence="3" id="KW-1003">Cell membrane</keyword>
<feature type="transmembrane region" description="Helical" evidence="7">
    <location>
        <begin position="149"/>
        <end position="174"/>
    </location>
</feature>
<evidence type="ECO:0000256" key="4">
    <source>
        <dbReference type="ARBA" id="ARBA00022692"/>
    </source>
</evidence>
<comment type="caution">
    <text evidence="8">The sequence shown here is derived from an EMBL/GenBank/DDBJ whole genome shotgun (WGS) entry which is preliminary data.</text>
</comment>
<keyword evidence="8" id="KW-0966">Cell projection</keyword>
<keyword evidence="5 7" id="KW-1133">Transmembrane helix</keyword>
<evidence type="ECO:0000256" key="6">
    <source>
        <dbReference type="ARBA" id="ARBA00023136"/>
    </source>
</evidence>
<organism evidence="8 9">
    <name type="scientific">Acetobacter malorum DSM 14337</name>
    <dbReference type="NCBI Taxonomy" id="1307910"/>
    <lineage>
        <taxon>Bacteria</taxon>
        <taxon>Pseudomonadati</taxon>
        <taxon>Pseudomonadota</taxon>
        <taxon>Alphaproteobacteria</taxon>
        <taxon>Acetobacterales</taxon>
        <taxon>Acetobacteraceae</taxon>
        <taxon>Acetobacter</taxon>
    </lineage>
</organism>
<feature type="transmembrane region" description="Helical" evidence="7">
    <location>
        <begin position="195"/>
        <end position="218"/>
    </location>
</feature>
<dbReference type="PANTHER" id="PTHR30065">
    <property type="entry name" value="FLAGELLAR BIOSYNTHETIC PROTEIN FLIR"/>
    <property type="match status" value="1"/>
</dbReference>
<evidence type="ECO:0000256" key="1">
    <source>
        <dbReference type="ARBA" id="ARBA00004651"/>
    </source>
</evidence>
<protein>
    <submittedName>
        <fullName evidence="8">Flagellar biosynthetic protein fliR</fullName>
    </submittedName>
</protein>
<proteinExistence type="inferred from homology"/>
<feature type="transmembrane region" description="Helical" evidence="7">
    <location>
        <begin position="81"/>
        <end position="105"/>
    </location>
</feature>
<evidence type="ECO:0000256" key="5">
    <source>
        <dbReference type="ARBA" id="ARBA00022989"/>
    </source>
</evidence>
<evidence type="ECO:0000313" key="8">
    <source>
        <dbReference type="EMBL" id="GBQ86327.1"/>
    </source>
</evidence>
<dbReference type="PRINTS" id="PR00953">
    <property type="entry name" value="TYPE3IMRPROT"/>
</dbReference>
<reference evidence="8" key="1">
    <citation type="submission" date="2013-04" db="EMBL/GenBank/DDBJ databases">
        <title>The genome sequencing project of 58 acetic acid bacteria.</title>
        <authorList>
            <person name="Okamoto-Kainuma A."/>
            <person name="Ishikawa M."/>
            <person name="Umino S."/>
            <person name="Koizumi Y."/>
            <person name="Shiwa Y."/>
            <person name="Yoshikawa H."/>
            <person name="Matsutani M."/>
            <person name="Matsushita K."/>
        </authorList>
    </citation>
    <scope>NUCLEOTIDE SEQUENCE</scope>
    <source>
        <strain evidence="8">DSM 14337</strain>
    </source>
</reference>
<keyword evidence="6 7" id="KW-0472">Membrane</keyword>
<feature type="transmembrane region" description="Helical" evidence="7">
    <location>
        <begin position="52"/>
        <end position="69"/>
    </location>
</feature>
<evidence type="ECO:0000256" key="2">
    <source>
        <dbReference type="ARBA" id="ARBA00009772"/>
    </source>
</evidence>
<evidence type="ECO:0000256" key="3">
    <source>
        <dbReference type="ARBA" id="ARBA00022475"/>
    </source>
</evidence>
<keyword evidence="8" id="KW-0282">Flagellum</keyword>
<sequence length="276" mass="28807">MASVPDFFGSPDLGMPNGSLEILSATFAIVLCRVSAIVMTSPGLGETTSPKTVRAGISLAITITLLPVVQGKMGVAAGEAIRMPAMAIAIVAQELLCGAFIGFLARLIAMSLAISMQIVSVFTGMSSIVQPDAQLGASSTAISHMANTLSPVILLTTGLYALPLYAISGSYDLFPPGHMTEFMVSDMAKSISQCVAETFGIAMQLSAPFILIGTLWPAMLGVLNRLMPSIQVYSTAMPAQILGSLLLLAMLIEVTTGTWQEQISDILRSLPGILPA</sequence>
<keyword evidence="4 7" id="KW-0812">Transmembrane</keyword>
<comment type="subcellular location">
    <subcellularLocation>
        <location evidence="1">Cell membrane</location>
        <topology evidence="1">Multi-pass membrane protein</topology>
    </subcellularLocation>
</comment>
<dbReference type="InterPro" id="IPR002010">
    <property type="entry name" value="T3SS_IM_R"/>
</dbReference>
<evidence type="ECO:0000256" key="7">
    <source>
        <dbReference type="SAM" id="Phobius"/>
    </source>
</evidence>
<name>A0ABQ0Q0R4_9PROT</name>
<feature type="transmembrane region" description="Helical" evidence="7">
    <location>
        <begin position="230"/>
        <end position="252"/>
    </location>
</feature>
<keyword evidence="8" id="KW-0969">Cilium</keyword>
<comment type="similarity">
    <text evidence="2">Belongs to the FliR/MopE/SpaR family.</text>
</comment>
<dbReference type="EMBL" id="BAPF01000059">
    <property type="protein sequence ID" value="GBQ86327.1"/>
    <property type="molecule type" value="Genomic_DNA"/>
</dbReference>
<dbReference type="PANTHER" id="PTHR30065:SF8">
    <property type="entry name" value="FLAGELLAR BIOSYNTHETIC PROTEIN FLIR"/>
    <property type="match status" value="1"/>
</dbReference>
<feature type="transmembrane region" description="Helical" evidence="7">
    <location>
        <begin position="20"/>
        <end position="40"/>
    </location>
</feature>
<dbReference type="Pfam" id="PF01311">
    <property type="entry name" value="Bac_export_1"/>
    <property type="match status" value="1"/>
</dbReference>
<dbReference type="Proteomes" id="UP001065047">
    <property type="component" value="Unassembled WGS sequence"/>
</dbReference>
<evidence type="ECO:0000313" key="9">
    <source>
        <dbReference type="Proteomes" id="UP001065047"/>
    </source>
</evidence>